<comment type="similarity">
    <text evidence="1">Belongs to the LysR transcriptional regulatory family.</text>
</comment>
<dbReference type="PANTHER" id="PTHR30346">
    <property type="entry name" value="TRANSCRIPTIONAL DUAL REGULATOR HCAR-RELATED"/>
    <property type="match status" value="1"/>
</dbReference>
<evidence type="ECO:0000259" key="5">
    <source>
        <dbReference type="PROSITE" id="PS50931"/>
    </source>
</evidence>
<dbReference type="InterPro" id="IPR000847">
    <property type="entry name" value="LysR_HTH_N"/>
</dbReference>
<dbReference type="PANTHER" id="PTHR30346:SF0">
    <property type="entry name" value="HCA OPERON TRANSCRIPTIONAL ACTIVATOR HCAR"/>
    <property type="match status" value="1"/>
</dbReference>
<dbReference type="EMBL" id="BARS01026635">
    <property type="protein sequence ID" value="GAG02828.1"/>
    <property type="molecule type" value="Genomic_DNA"/>
</dbReference>
<keyword evidence="4" id="KW-0804">Transcription</keyword>
<feature type="domain" description="HTH lysR-type" evidence="5">
    <location>
        <begin position="4"/>
        <end position="61"/>
    </location>
</feature>
<dbReference type="SUPFAM" id="SSF46785">
    <property type="entry name" value="Winged helix' DNA-binding domain"/>
    <property type="match status" value="1"/>
</dbReference>
<dbReference type="Pfam" id="PF00126">
    <property type="entry name" value="HTH_1"/>
    <property type="match status" value="1"/>
</dbReference>
<dbReference type="InterPro" id="IPR036388">
    <property type="entry name" value="WH-like_DNA-bd_sf"/>
</dbReference>
<keyword evidence="3" id="KW-0238">DNA-binding</keyword>
<dbReference type="PROSITE" id="PS50931">
    <property type="entry name" value="HTH_LYSR"/>
    <property type="match status" value="1"/>
</dbReference>
<evidence type="ECO:0000256" key="2">
    <source>
        <dbReference type="ARBA" id="ARBA00023015"/>
    </source>
</evidence>
<organism evidence="6">
    <name type="scientific">marine sediment metagenome</name>
    <dbReference type="NCBI Taxonomy" id="412755"/>
    <lineage>
        <taxon>unclassified sequences</taxon>
        <taxon>metagenomes</taxon>
        <taxon>ecological metagenomes</taxon>
    </lineage>
</organism>
<sequence>MHNLRWRDLEYVLAVASGRSVAAAARELGVNHTTVMRRVQAFEDQTNIKIFERLRTGYKTTPEGEIFLNAAISIDAIVSDLDRKIAGRDLGLA</sequence>
<name>X0URB6_9ZZZZ</name>
<dbReference type="GO" id="GO:0032993">
    <property type="term" value="C:protein-DNA complex"/>
    <property type="evidence" value="ECO:0007669"/>
    <property type="project" value="TreeGrafter"/>
</dbReference>
<comment type="caution">
    <text evidence="6">The sequence shown here is derived from an EMBL/GenBank/DDBJ whole genome shotgun (WGS) entry which is preliminary data.</text>
</comment>
<gene>
    <name evidence="6" type="ORF">S01H1_41960</name>
</gene>
<evidence type="ECO:0000256" key="1">
    <source>
        <dbReference type="ARBA" id="ARBA00009437"/>
    </source>
</evidence>
<protein>
    <recommendedName>
        <fullName evidence="5">HTH lysR-type domain-containing protein</fullName>
    </recommendedName>
</protein>
<evidence type="ECO:0000256" key="4">
    <source>
        <dbReference type="ARBA" id="ARBA00023163"/>
    </source>
</evidence>
<dbReference type="GO" id="GO:0003700">
    <property type="term" value="F:DNA-binding transcription factor activity"/>
    <property type="evidence" value="ECO:0007669"/>
    <property type="project" value="InterPro"/>
</dbReference>
<dbReference type="Gene3D" id="1.10.10.10">
    <property type="entry name" value="Winged helix-like DNA-binding domain superfamily/Winged helix DNA-binding domain"/>
    <property type="match status" value="1"/>
</dbReference>
<accession>X0URB6</accession>
<dbReference type="GO" id="GO:0003677">
    <property type="term" value="F:DNA binding"/>
    <property type="evidence" value="ECO:0007669"/>
    <property type="project" value="UniProtKB-KW"/>
</dbReference>
<proteinExistence type="inferred from homology"/>
<dbReference type="InterPro" id="IPR036390">
    <property type="entry name" value="WH_DNA-bd_sf"/>
</dbReference>
<feature type="non-terminal residue" evidence="6">
    <location>
        <position position="93"/>
    </location>
</feature>
<evidence type="ECO:0000313" key="6">
    <source>
        <dbReference type="EMBL" id="GAG02828.1"/>
    </source>
</evidence>
<reference evidence="6" key="1">
    <citation type="journal article" date="2014" name="Front. Microbiol.">
        <title>High frequency of phylogenetically diverse reductive dehalogenase-homologous genes in deep subseafloor sedimentary metagenomes.</title>
        <authorList>
            <person name="Kawai M."/>
            <person name="Futagami T."/>
            <person name="Toyoda A."/>
            <person name="Takaki Y."/>
            <person name="Nishi S."/>
            <person name="Hori S."/>
            <person name="Arai W."/>
            <person name="Tsubouchi T."/>
            <person name="Morono Y."/>
            <person name="Uchiyama I."/>
            <person name="Ito T."/>
            <person name="Fujiyama A."/>
            <person name="Inagaki F."/>
            <person name="Takami H."/>
        </authorList>
    </citation>
    <scope>NUCLEOTIDE SEQUENCE</scope>
    <source>
        <strain evidence="6">Expedition CK06-06</strain>
    </source>
</reference>
<keyword evidence="2" id="KW-0805">Transcription regulation</keyword>
<dbReference type="AlphaFoldDB" id="X0URB6"/>
<evidence type="ECO:0000256" key="3">
    <source>
        <dbReference type="ARBA" id="ARBA00023125"/>
    </source>
</evidence>